<dbReference type="InterPro" id="IPR011051">
    <property type="entry name" value="RmlC_Cupin_sf"/>
</dbReference>
<dbReference type="InterPro" id="IPR014710">
    <property type="entry name" value="RmlC-like_jellyroll"/>
</dbReference>
<evidence type="ECO:0000313" key="3">
    <source>
        <dbReference type="Proteomes" id="UP001596137"/>
    </source>
</evidence>
<dbReference type="PANTHER" id="PTHR31189:SF2">
    <property type="entry name" value="RMLC-LIKE CUPINS SUPERFAMILY PROTEIN"/>
    <property type="match status" value="1"/>
</dbReference>
<protein>
    <submittedName>
        <fullName evidence="2">Cupin domain-containing protein</fullName>
    </submittedName>
</protein>
<proteinExistence type="predicted"/>
<evidence type="ECO:0000259" key="1">
    <source>
        <dbReference type="SMART" id="SM00835"/>
    </source>
</evidence>
<dbReference type="EMBL" id="JBHSRF010000007">
    <property type="protein sequence ID" value="MFC6081118.1"/>
    <property type="molecule type" value="Genomic_DNA"/>
</dbReference>
<name>A0ABW1NCU2_9ACTN</name>
<feature type="domain" description="Cupin type-1" evidence="1">
    <location>
        <begin position="182"/>
        <end position="324"/>
    </location>
</feature>
<dbReference type="SUPFAM" id="SSF51182">
    <property type="entry name" value="RmlC-like cupins"/>
    <property type="match status" value="2"/>
</dbReference>
<keyword evidence="3" id="KW-1185">Reference proteome</keyword>
<dbReference type="InterPro" id="IPR050253">
    <property type="entry name" value="Seed_Storage-Functional"/>
</dbReference>
<feature type="domain" description="Cupin type-1" evidence="1">
    <location>
        <begin position="9"/>
        <end position="151"/>
    </location>
</feature>
<accession>A0ABW1NCU2</accession>
<sequence length="349" mass="38446">MTSTSPHITSLVTARPAFENELGSVTLVDATVLPILSRLSIKRVVLEPGAIREPQWNVNANQLGYCLSGTVLVSILGNGDAFSSFIVGAGQMYHVESGAIYHIENIGGERAEFVLALRHERPQHFSLRSSLSAMTDSVLGNTYDLPASAFAAFDRSPPQQIVRRTGAADVPSTAGLPNAHLFDAEGQHPPLSYAYGEARLARKQYWAALKDISMYSLRIRESGMREPHWHPVTGEMGYVEKGHARMRVLDPDNTLDEYLLGPGDVYFVPRAFPHHIEVIGDEDIHFLIFFDQSMPGDIGYRATATAFSREVLAASFNMPERDLPQFPYTPVDPLFVARANPPDPVRTSA</sequence>
<gene>
    <name evidence="2" type="ORF">ACFP1K_08085</name>
</gene>
<evidence type="ECO:0000313" key="2">
    <source>
        <dbReference type="EMBL" id="MFC6081118.1"/>
    </source>
</evidence>
<dbReference type="CDD" id="cd20306">
    <property type="entry name" value="cupin_OxDC-like"/>
    <property type="match status" value="2"/>
</dbReference>
<dbReference type="RefSeq" id="WP_380748601.1">
    <property type="nucleotide sequence ID" value="NZ_JBHSRF010000007.1"/>
</dbReference>
<dbReference type="SMART" id="SM00835">
    <property type="entry name" value="Cupin_1"/>
    <property type="match status" value="2"/>
</dbReference>
<dbReference type="Proteomes" id="UP001596137">
    <property type="component" value="Unassembled WGS sequence"/>
</dbReference>
<dbReference type="PANTHER" id="PTHR31189">
    <property type="entry name" value="OS03G0336100 PROTEIN-RELATED"/>
    <property type="match status" value="1"/>
</dbReference>
<comment type="caution">
    <text evidence="2">The sequence shown here is derived from an EMBL/GenBank/DDBJ whole genome shotgun (WGS) entry which is preliminary data.</text>
</comment>
<reference evidence="3" key="1">
    <citation type="journal article" date="2019" name="Int. J. Syst. Evol. Microbiol.">
        <title>The Global Catalogue of Microorganisms (GCM) 10K type strain sequencing project: providing services to taxonomists for standard genome sequencing and annotation.</title>
        <authorList>
            <consortium name="The Broad Institute Genomics Platform"/>
            <consortium name="The Broad Institute Genome Sequencing Center for Infectious Disease"/>
            <person name="Wu L."/>
            <person name="Ma J."/>
        </authorList>
    </citation>
    <scope>NUCLEOTIDE SEQUENCE [LARGE SCALE GENOMIC DNA]</scope>
    <source>
        <strain evidence="3">JCM 30346</strain>
    </source>
</reference>
<dbReference type="InterPro" id="IPR006045">
    <property type="entry name" value="Cupin_1"/>
</dbReference>
<dbReference type="Pfam" id="PF00190">
    <property type="entry name" value="Cupin_1"/>
    <property type="match status" value="2"/>
</dbReference>
<organism evidence="2 3">
    <name type="scientific">Sphaerisporangium aureirubrum</name>
    <dbReference type="NCBI Taxonomy" id="1544736"/>
    <lineage>
        <taxon>Bacteria</taxon>
        <taxon>Bacillati</taxon>
        <taxon>Actinomycetota</taxon>
        <taxon>Actinomycetes</taxon>
        <taxon>Streptosporangiales</taxon>
        <taxon>Streptosporangiaceae</taxon>
        <taxon>Sphaerisporangium</taxon>
    </lineage>
</organism>
<dbReference type="Gene3D" id="2.60.120.10">
    <property type="entry name" value="Jelly Rolls"/>
    <property type="match status" value="2"/>
</dbReference>